<dbReference type="STRING" id="1081102.A0A167Q9M3"/>
<dbReference type="EMBL" id="AZHD01000014">
    <property type="protein sequence ID" value="OAA57435.1"/>
    <property type="molecule type" value="Genomic_DNA"/>
</dbReference>
<dbReference type="AlphaFoldDB" id="A0A167Q9M3"/>
<dbReference type="PANTHER" id="PTHR36847">
    <property type="entry name" value="AMIDOLIGASE ENZYME"/>
    <property type="match status" value="1"/>
</dbReference>
<feature type="compositionally biased region" description="Low complexity" evidence="1">
    <location>
        <begin position="112"/>
        <end position="121"/>
    </location>
</feature>
<dbReference type="Proteomes" id="UP000076874">
    <property type="component" value="Unassembled WGS sequence"/>
</dbReference>
<dbReference type="Pfam" id="PF12224">
    <property type="entry name" value="Amidoligase_2"/>
    <property type="match status" value="1"/>
</dbReference>
<reference evidence="2 3" key="1">
    <citation type="journal article" date="2016" name="Genome Biol. Evol.">
        <title>Divergent and convergent evolution of fungal pathogenicity.</title>
        <authorList>
            <person name="Shang Y."/>
            <person name="Xiao G."/>
            <person name="Zheng P."/>
            <person name="Cen K."/>
            <person name="Zhan S."/>
            <person name="Wang C."/>
        </authorList>
    </citation>
    <scope>NUCLEOTIDE SEQUENCE [LARGE SCALE GENOMIC DNA]</scope>
    <source>
        <strain evidence="2 3">RCEF 264</strain>
    </source>
</reference>
<feature type="compositionally biased region" description="Basic and acidic residues" evidence="1">
    <location>
        <begin position="470"/>
        <end position="490"/>
    </location>
</feature>
<dbReference type="InterPro" id="IPR022025">
    <property type="entry name" value="Amidoligase_2"/>
</dbReference>
<feature type="region of interest" description="Disordered" evidence="1">
    <location>
        <begin position="466"/>
        <end position="490"/>
    </location>
</feature>
<accession>A0A167Q9M3</accession>
<organism evidence="2 3">
    <name type="scientific">Niveomyces insectorum RCEF 264</name>
    <dbReference type="NCBI Taxonomy" id="1081102"/>
    <lineage>
        <taxon>Eukaryota</taxon>
        <taxon>Fungi</taxon>
        <taxon>Dikarya</taxon>
        <taxon>Ascomycota</taxon>
        <taxon>Pezizomycotina</taxon>
        <taxon>Sordariomycetes</taxon>
        <taxon>Hypocreomycetidae</taxon>
        <taxon>Hypocreales</taxon>
        <taxon>Cordycipitaceae</taxon>
        <taxon>Niveomyces</taxon>
    </lineage>
</organism>
<comment type="caution">
    <text evidence="2">The sequence shown here is derived from an EMBL/GenBank/DDBJ whole genome shotgun (WGS) entry which is preliminary data.</text>
</comment>
<protein>
    <recommendedName>
        <fullName evidence="4">Amidoligase enzyme</fullName>
    </recommendedName>
</protein>
<feature type="region of interest" description="Disordered" evidence="1">
    <location>
        <begin position="95"/>
        <end position="124"/>
    </location>
</feature>
<evidence type="ECO:0000313" key="3">
    <source>
        <dbReference type="Proteomes" id="UP000076874"/>
    </source>
</evidence>
<name>A0A167Q9M3_9HYPO</name>
<evidence type="ECO:0008006" key="4">
    <source>
        <dbReference type="Google" id="ProtNLM"/>
    </source>
</evidence>
<keyword evidence="3" id="KW-1185">Reference proteome</keyword>
<gene>
    <name evidence="2" type="ORF">SPI_07094</name>
</gene>
<evidence type="ECO:0000256" key="1">
    <source>
        <dbReference type="SAM" id="MobiDB-lite"/>
    </source>
</evidence>
<sequence>MPSASSPVVASGAVGAGSATTPLSTGPDLVEHLAFGLELKFLLLGLPLTEGGGGGPSTPREQRLSDAHLASSESSLQQRAYSAIARAIERGAGSEIGKGKGRITRNKEDRATTTATTTTAAADDENAVSAPFSLRAISRHDVARGGRSERDYWATHWIVKKANSVEHTATDPRPDARRTLGPAVPVELSSPKLAWWMDPCAPYSVREVVSRIKTFPVITNHTCDVHVHIGRYDGASFTLPTLKKLATVFWLAEPILRSVRDPHSPNFSNAYTWGSEQRRWSRLALALERHRRLAAVAASAAGIQDHADEELPVDDVNIAEEVLLRLRQGNSGLRDKGEEDWYQYMGSTGRSAFRNEALRAIWRTESTVELGLLLSGVRREHRRLGFNFSAFGGEDERARTNPRTIEFRILDGTLQEELVLGWLQICGQLTALGMKGHQAQFRDVVRYLLAQQPAYEELQRSAGDLALGSRESHGSERVERPGWPGRSDRAARPSRHVLFGDFMDRIGVDAIAYEPFQAKILQEYGSA</sequence>
<proteinExistence type="predicted"/>
<dbReference type="OrthoDB" id="412402at2759"/>
<feature type="region of interest" description="Disordered" evidence="1">
    <location>
        <begin position="1"/>
        <end position="20"/>
    </location>
</feature>
<dbReference type="PANTHER" id="PTHR36847:SF1">
    <property type="entry name" value="AMIDOLIGASE ENZYME"/>
    <property type="match status" value="1"/>
</dbReference>
<feature type="region of interest" description="Disordered" evidence="1">
    <location>
        <begin position="51"/>
        <end position="73"/>
    </location>
</feature>
<evidence type="ECO:0000313" key="2">
    <source>
        <dbReference type="EMBL" id="OAA57435.1"/>
    </source>
</evidence>